<gene>
    <name evidence="1" type="ORF">WNY77_19665</name>
</gene>
<dbReference type="RefSeq" id="WP_342882715.1">
    <property type="nucleotide sequence ID" value="NZ_JBBMQS010000016.1"/>
</dbReference>
<proteinExistence type="predicted"/>
<comment type="caution">
    <text evidence="1">The sequence shown here is derived from an EMBL/GenBank/DDBJ whole genome shotgun (WGS) entry which is preliminary data.</text>
</comment>
<accession>A0ABU9T0H3</accession>
<reference evidence="1 2" key="1">
    <citation type="submission" date="2024-03" db="EMBL/GenBank/DDBJ databases">
        <title>Community enrichment and isolation of bacterial strains for fucoidan degradation.</title>
        <authorList>
            <person name="Sichert A."/>
        </authorList>
    </citation>
    <scope>NUCLEOTIDE SEQUENCE [LARGE SCALE GENOMIC DNA]</scope>
    <source>
        <strain evidence="1 2">AS12</strain>
    </source>
</reference>
<protein>
    <submittedName>
        <fullName evidence="1">Uncharacterized protein</fullName>
    </submittedName>
</protein>
<dbReference type="EMBL" id="JBBMQS010000016">
    <property type="protein sequence ID" value="MEM5499639.1"/>
    <property type="molecule type" value="Genomic_DNA"/>
</dbReference>
<sequence>MGFKDVKGQVLACLASGNIQHEQRQAIDVKNLLVTGQVSEDDVSSIIARAKGNEYELSKHHVVSKIDVHILKTRYQGQSWYIKWYFIEPDSVFISVHH</sequence>
<keyword evidence="2" id="KW-1185">Reference proteome</keyword>
<evidence type="ECO:0000313" key="1">
    <source>
        <dbReference type="EMBL" id="MEM5499639.1"/>
    </source>
</evidence>
<evidence type="ECO:0000313" key="2">
    <source>
        <dbReference type="Proteomes" id="UP001461163"/>
    </source>
</evidence>
<dbReference type="Proteomes" id="UP001461163">
    <property type="component" value="Unassembled WGS sequence"/>
</dbReference>
<organism evidence="1 2">
    <name type="scientific">Paraglaciecola mesophila</name>
    <dbReference type="NCBI Taxonomy" id="197222"/>
    <lineage>
        <taxon>Bacteria</taxon>
        <taxon>Pseudomonadati</taxon>
        <taxon>Pseudomonadota</taxon>
        <taxon>Gammaproteobacteria</taxon>
        <taxon>Alteromonadales</taxon>
        <taxon>Alteromonadaceae</taxon>
        <taxon>Paraglaciecola</taxon>
    </lineage>
</organism>
<name>A0ABU9T0H3_9ALTE</name>